<keyword evidence="5 10" id="KW-0548">Nucleotidyltransferase</keyword>
<dbReference type="HAMAP" id="MF_01499">
    <property type="entry name" value="DacA"/>
    <property type="match status" value="1"/>
</dbReference>
<keyword evidence="6 10" id="KW-0547">Nucleotide-binding</keyword>
<dbReference type="PROSITE" id="PS51794">
    <property type="entry name" value="DAC"/>
    <property type="match status" value="1"/>
</dbReference>
<keyword evidence="8 10" id="KW-1133">Transmembrane helix</keyword>
<comment type="subunit">
    <text evidence="10">Probably a homodimer.</text>
</comment>
<comment type="caution">
    <text evidence="10">Lacks conserved residue(s) required for the propagation of feature annotation.</text>
</comment>
<dbReference type="SUPFAM" id="SSF143597">
    <property type="entry name" value="YojJ-like"/>
    <property type="match status" value="1"/>
</dbReference>
<proteinExistence type="inferred from homology"/>
<feature type="transmembrane region" description="Helical" evidence="10">
    <location>
        <begin position="50"/>
        <end position="68"/>
    </location>
</feature>
<dbReference type="InterPro" id="IPR034701">
    <property type="entry name" value="CdaA"/>
</dbReference>
<dbReference type="PIRSF" id="PIRSF004793">
    <property type="entry name" value="UCP004793"/>
    <property type="match status" value="1"/>
</dbReference>
<dbReference type="PANTHER" id="PTHR34185">
    <property type="entry name" value="DIADENYLATE CYCLASE"/>
    <property type="match status" value="1"/>
</dbReference>
<gene>
    <name evidence="12" type="primary">cdaA</name>
    <name evidence="10" type="synonym">dacA</name>
    <name evidence="12" type="ORF">F130042H8_19620</name>
</gene>
<dbReference type="Pfam" id="PF02457">
    <property type="entry name" value="DAC"/>
    <property type="match status" value="1"/>
</dbReference>
<keyword evidence="4 10" id="KW-0812">Transmembrane</keyword>
<feature type="domain" description="DAC" evidence="11">
    <location>
        <begin position="93"/>
        <end position="258"/>
    </location>
</feature>
<dbReference type="InterPro" id="IPR050338">
    <property type="entry name" value="DisA"/>
</dbReference>
<keyword evidence="3 10" id="KW-0808">Transferase</keyword>
<sequence length="294" mass="32336">MDILLEVMDQLSSWLSLLPRISLKNIVEIAIISFLVYELLVWIKNTRAWTLLKGLLVIFAFSVVVVLFKLDTILWILKNITAIAVTALLVVFQPELRKALEQLGSQNIISSILPMDQGKETNGFNDRTVNELVRATFEMAKVKTGALMVIERGTSLKEIERTGIEINGLVTSQLLINIFEHNTPLHDGAVVIRGNRVAAATCYLPLSDNMSINKALGTRHRAAVGVSETTDSLTVVVSEETGRVSVAEGGSLKTVSDAETLRSILSGIREVAEPSGSRFRLWKGRLINGKKADK</sequence>
<evidence type="ECO:0000256" key="3">
    <source>
        <dbReference type="ARBA" id="ARBA00022679"/>
    </source>
</evidence>
<dbReference type="InterPro" id="IPR036888">
    <property type="entry name" value="DNA_integrity_DisA_N_sf"/>
</dbReference>
<dbReference type="Proteomes" id="UP001600894">
    <property type="component" value="Unassembled WGS sequence"/>
</dbReference>
<keyword evidence="9 10" id="KW-0472">Membrane</keyword>
<keyword evidence="13" id="KW-1185">Reference proteome</keyword>
<evidence type="ECO:0000256" key="4">
    <source>
        <dbReference type="ARBA" id="ARBA00022692"/>
    </source>
</evidence>
<evidence type="ECO:0000256" key="9">
    <source>
        <dbReference type="ARBA" id="ARBA00023136"/>
    </source>
</evidence>
<dbReference type="InterPro" id="IPR045585">
    <property type="entry name" value="CdaA_N"/>
</dbReference>
<keyword evidence="2 10" id="KW-1003">Cell membrane</keyword>
<reference evidence="12 13" key="1">
    <citation type="submission" date="2024-04" db="EMBL/GenBank/DDBJ databases">
        <title>Defined microbial consortia suppress multidrug-resistant proinflammatory Enterobacteriaceae via ecological control.</title>
        <authorList>
            <person name="Furuichi M."/>
            <person name="Kawaguchi T."/>
            <person name="Pust M."/>
            <person name="Yasuma K."/>
            <person name="Plichta D."/>
            <person name="Hasegawa N."/>
            <person name="Ohya T."/>
            <person name="Bhattarai S."/>
            <person name="Sasajima S."/>
            <person name="Aoto Y."/>
            <person name="Tuganbaev T."/>
            <person name="Yaginuma M."/>
            <person name="Ueda M."/>
            <person name="Okahashi N."/>
            <person name="Amafuji K."/>
            <person name="Kiridooshi Y."/>
            <person name="Sugita K."/>
            <person name="Strazar M."/>
            <person name="Skelly A."/>
            <person name="Suda W."/>
            <person name="Hattori M."/>
            <person name="Nakamoto N."/>
            <person name="Caballero S."/>
            <person name="Norman J."/>
            <person name="Olle B."/>
            <person name="Tanoue T."/>
            <person name="Arita M."/>
            <person name="Bucci V."/>
            <person name="Atarashi K."/>
            <person name="Xavier R."/>
            <person name="Honda K."/>
        </authorList>
    </citation>
    <scope>NUCLEOTIDE SEQUENCE [LARGE SCALE GENOMIC DNA]</scope>
    <source>
        <strain evidence="13">f13</strain>
    </source>
</reference>
<dbReference type="InterPro" id="IPR014046">
    <property type="entry name" value="C-di-AMP_synthase"/>
</dbReference>
<evidence type="ECO:0000256" key="7">
    <source>
        <dbReference type="ARBA" id="ARBA00022840"/>
    </source>
</evidence>
<evidence type="ECO:0000256" key="5">
    <source>
        <dbReference type="ARBA" id="ARBA00022695"/>
    </source>
</evidence>
<dbReference type="EMBL" id="BAABXL010000001">
    <property type="protein sequence ID" value="GAA6268902.1"/>
    <property type="molecule type" value="Genomic_DNA"/>
</dbReference>
<dbReference type="RefSeq" id="WP_330588966.1">
    <property type="nucleotide sequence ID" value="NZ_BAABXL010000001.1"/>
</dbReference>
<evidence type="ECO:0000256" key="1">
    <source>
        <dbReference type="ARBA" id="ARBA00000877"/>
    </source>
</evidence>
<accession>A0ABQ0AY01</accession>
<feature type="transmembrane region" description="Helical" evidence="10">
    <location>
        <begin position="21"/>
        <end position="43"/>
    </location>
</feature>
<comment type="caution">
    <text evidence="12">The sequence shown here is derived from an EMBL/GenBank/DDBJ whole genome shotgun (WGS) entry which is preliminary data.</text>
</comment>
<dbReference type="EC" id="2.7.7.85" evidence="10"/>
<feature type="transmembrane region" description="Helical" evidence="10">
    <location>
        <begin position="74"/>
        <end position="92"/>
    </location>
</feature>
<protein>
    <recommendedName>
        <fullName evidence="10">Diadenylate cyclase</fullName>
        <shortName evidence="10">DAC</shortName>
        <ecNumber evidence="10">2.7.7.85</ecNumber>
    </recommendedName>
    <alternativeName>
        <fullName evidence="10">Cyclic-di-AMP synthase</fullName>
        <shortName evidence="10">c-di-AMP synthase</shortName>
    </alternativeName>
</protein>
<organism evidence="12 13">
    <name type="scientific">Enterocloster alcoholdehydrogenati</name>
    <dbReference type="NCBI Taxonomy" id="2547410"/>
    <lineage>
        <taxon>Bacteria</taxon>
        <taxon>Bacillati</taxon>
        <taxon>Bacillota</taxon>
        <taxon>Clostridia</taxon>
        <taxon>Lachnospirales</taxon>
        <taxon>Lachnospiraceae</taxon>
        <taxon>Enterocloster</taxon>
    </lineage>
</organism>
<evidence type="ECO:0000256" key="10">
    <source>
        <dbReference type="HAMAP-Rule" id="MF_01499"/>
    </source>
</evidence>
<evidence type="ECO:0000256" key="2">
    <source>
        <dbReference type="ARBA" id="ARBA00022475"/>
    </source>
</evidence>
<evidence type="ECO:0000256" key="8">
    <source>
        <dbReference type="ARBA" id="ARBA00022989"/>
    </source>
</evidence>
<comment type="similarity">
    <text evidence="10">Belongs to the adenylate cyclase family. DacA/CdaA subfamily.</text>
</comment>
<comment type="catalytic activity">
    <reaction evidence="1 10">
        <text>2 ATP = 3',3'-c-di-AMP + 2 diphosphate</text>
        <dbReference type="Rhea" id="RHEA:35655"/>
        <dbReference type="ChEBI" id="CHEBI:30616"/>
        <dbReference type="ChEBI" id="CHEBI:33019"/>
        <dbReference type="ChEBI" id="CHEBI:71500"/>
        <dbReference type="EC" id="2.7.7.85"/>
    </reaction>
</comment>
<evidence type="ECO:0000313" key="13">
    <source>
        <dbReference type="Proteomes" id="UP001600894"/>
    </source>
</evidence>
<dbReference type="NCBIfam" id="TIGR00159">
    <property type="entry name" value="diadenylate cyclase CdaA"/>
    <property type="match status" value="1"/>
</dbReference>
<dbReference type="Pfam" id="PF19293">
    <property type="entry name" value="CdaA_N"/>
    <property type="match status" value="1"/>
</dbReference>
<dbReference type="Gene3D" id="3.40.1700.10">
    <property type="entry name" value="DNA integrity scanning protein, DisA, N-terminal domain"/>
    <property type="match status" value="1"/>
</dbReference>
<evidence type="ECO:0000256" key="6">
    <source>
        <dbReference type="ARBA" id="ARBA00022741"/>
    </source>
</evidence>
<evidence type="ECO:0000259" key="11">
    <source>
        <dbReference type="PROSITE" id="PS51794"/>
    </source>
</evidence>
<evidence type="ECO:0000313" key="12">
    <source>
        <dbReference type="EMBL" id="GAA6268902.1"/>
    </source>
</evidence>
<dbReference type="InterPro" id="IPR003390">
    <property type="entry name" value="DNA_integrity_scan_DisA_N"/>
</dbReference>
<keyword evidence="7 10" id="KW-0067">ATP-binding</keyword>
<comment type="function">
    <text evidence="10">Catalyzes the condensation of 2 ATP molecules into cyclic di-AMP (c-di-AMP), a second messenger used to regulate differing processes in different bacteria.</text>
</comment>
<dbReference type="PANTHER" id="PTHR34185:SF1">
    <property type="entry name" value="DIADENYLATE CYCLASE"/>
    <property type="match status" value="1"/>
</dbReference>
<name>A0ABQ0AY01_9FIRM</name>